<protein>
    <submittedName>
        <fullName evidence="1">Uncharacterized protein</fullName>
    </submittedName>
</protein>
<sequence length="94" mass="10763">MEGTRDGKGQDKGRERLRGKGGGVRYSGESRWEGEKRREVTDECLSTLTMMASSLTFPFFPCLLPLYFFFNFVTQCRPLRDRGPTYVIRQMVGG</sequence>
<proteinExistence type="predicted"/>
<gene>
    <name evidence="1" type="ORF">IE53DRAFT_277314</name>
</gene>
<keyword evidence="2" id="KW-1185">Reference proteome</keyword>
<dbReference type="EMBL" id="KZ820587">
    <property type="protein sequence ID" value="PWN47011.1"/>
    <property type="molecule type" value="Genomic_DNA"/>
</dbReference>
<organism evidence="1 2">
    <name type="scientific">Violaceomyces palustris</name>
    <dbReference type="NCBI Taxonomy" id="1673888"/>
    <lineage>
        <taxon>Eukaryota</taxon>
        <taxon>Fungi</taxon>
        <taxon>Dikarya</taxon>
        <taxon>Basidiomycota</taxon>
        <taxon>Ustilaginomycotina</taxon>
        <taxon>Ustilaginomycetes</taxon>
        <taxon>Violaceomycetales</taxon>
        <taxon>Violaceomycetaceae</taxon>
        <taxon>Violaceomyces</taxon>
    </lineage>
</organism>
<reference evidence="1 2" key="1">
    <citation type="journal article" date="2018" name="Mol. Biol. Evol.">
        <title>Broad Genomic Sampling Reveals a Smut Pathogenic Ancestry of the Fungal Clade Ustilaginomycotina.</title>
        <authorList>
            <person name="Kijpornyongpan T."/>
            <person name="Mondo S.J."/>
            <person name="Barry K."/>
            <person name="Sandor L."/>
            <person name="Lee J."/>
            <person name="Lipzen A."/>
            <person name="Pangilinan J."/>
            <person name="LaButti K."/>
            <person name="Hainaut M."/>
            <person name="Henrissat B."/>
            <person name="Grigoriev I.V."/>
            <person name="Spatafora J.W."/>
            <person name="Aime M.C."/>
        </authorList>
    </citation>
    <scope>NUCLEOTIDE SEQUENCE [LARGE SCALE GENOMIC DNA]</scope>
    <source>
        <strain evidence="1 2">SA 807</strain>
    </source>
</reference>
<evidence type="ECO:0000313" key="1">
    <source>
        <dbReference type="EMBL" id="PWN47011.1"/>
    </source>
</evidence>
<dbReference type="Proteomes" id="UP000245626">
    <property type="component" value="Unassembled WGS sequence"/>
</dbReference>
<name>A0ACD0NMI7_9BASI</name>
<evidence type="ECO:0000313" key="2">
    <source>
        <dbReference type="Proteomes" id="UP000245626"/>
    </source>
</evidence>
<accession>A0ACD0NMI7</accession>